<dbReference type="EMBL" id="JXTC01000065">
    <property type="protein sequence ID" value="PON92485.1"/>
    <property type="molecule type" value="Genomic_DNA"/>
</dbReference>
<gene>
    <name evidence="5" type="ORF">TorRG33x02_118090</name>
</gene>
<feature type="compositionally biased region" description="Low complexity" evidence="2">
    <location>
        <begin position="55"/>
        <end position="78"/>
    </location>
</feature>
<feature type="compositionally biased region" description="Acidic residues" evidence="2">
    <location>
        <begin position="134"/>
        <end position="143"/>
    </location>
</feature>
<feature type="signal peptide" evidence="3">
    <location>
        <begin position="1"/>
        <end position="17"/>
    </location>
</feature>
<evidence type="ECO:0000256" key="1">
    <source>
        <dbReference type="PROSITE-ProRule" id="PRU00175"/>
    </source>
</evidence>
<dbReference type="STRING" id="63057.A0A2P5F3W8"/>
<dbReference type="InterPro" id="IPR001841">
    <property type="entry name" value="Znf_RING"/>
</dbReference>
<dbReference type="InParanoid" id="A0A2P5F3W8"/>
<dbReference type="PANTHER" id="PTHR47367">
    <property type="entry name" value="AUXIN-REGULATED PROTEIN-LIKE"/>
    <property type="match status" value="1"/>
</dbReference>
<dbReference type="GO" id="GO:0008270">
    <property type="term" value="F:zinc ion binding"/>
    <property type="evidence" value="ECO:0007669"/>
    <property type="project" value="UniProtKB-KW"/>
</dbReference>
<dbReference type="PANTHER" id="PTHR47367:SF1">
    <property type="entry name" value="OS07G0486500 PROTEIN"/>
    <property type="match status" value="1"/>
</dbReference>
<feature type="compositionally biased region" description="Low complexity" evidence="2">
    <location>
        <begin position="18"/>
        <end position="48"/>
    </location>
</feature>
<keyword evidence="5" id="KW-0808">Transferase</keyword>
<dbReference type="AlphaFoldDB" id="A0A2P5F3W8"/>
<accession>A0A2P5F3W8</accession>
<dbReference type="InterPro" id="IPR008936">
    <property type="entry name" value="Rho_GTPase_activation_prot"/>
</dbReference>
<evidence type="ECO:0000259" key="4">
    <source>
        <dbReference type="PROSITE" id="PS50089"/>
    </source>
</evidence>
<dbReference type="Gene3D" id="3.30.40.10">
    <property type="entry name" value="Zinc/RING finger domain, C3HC4 (zinc finger)"/>
    <property type="match status" value="1"/>
</dbReference>
<feature type="compositionally biased region" description="Polar residues" evidence="2">
    <location>
        <begin position="113"/>
        <end position="124"/>
    </location>
</feature>
<dbReference type="InterPro" id="IPR013083">
    <property type="entry name" value="Znf_RING/FYVE/PHD"/>
</dbReference>
<feature type="chain" id="PRO_5015182633" evidence="3">
    <location>
        <begin position="18"/>
        <end position="483"/>
    </location>
</feature>
<dbReference type="SUPFAM" id="SSF48350">
    <property type="entry name" value="GTPase activation domain, GAP"/>
    <property type="match status" value="1"/>
</dbReference>
<feature type="region of interest" description="Disordered" evidence="2">
    <location>
        <begin position="18"/>
        <end position="232"/>
    </location>
</feature>
<feature type="compositionally biased region" description="Low complexity" evidence="2">
    <location>
        <begin position="151"/>
        <end position="171"/>
    </location>
</feature>
<name>A0A2P5F3W8_TREOI</name>
<sequence>MGLISFLLVLFCILTSAKPNTHPTTTTTASSSHTDPHPTTTTTAAANPHSDHHPTTTTASSSHTDPHPTTTTTAAANPHSDHHPNLDPTASNHPNSNDEDDASTFNPEDVEFVSNSPASSTDPNPGQEPNADGYDADLEDAEPDGVSNSPATASSLGSDGSSSSSADVSTTSDHHHAVSLPLPEDVRTSSNTLSPGSDGSSSPSSDVATTADRHQVVPSPSPESVPTTSGLGDRIRCDYCRDDIKASQDIRLVAECGHRIHQKCLYFQYGENAGTLCPCFGCRAVADFGTLRNEDESEEQRLDTEDGTSAGGQVSSEGMIAVTYNRSDRSEDGLAQPLVLIEIDSGLCNWSNSRSFKKLVNQLEHLWVKLQRMQECRNVLYLRLLPLVTLFRKEKAAVGKLKVEEGVASNDVFGATIEITVQWEQSMRPIPNMLVKCEDYLVLSDASDSNASLPDSANQVDVAALVKYYLASLPEPLTAFVLL</sequence>
<keyword evidence="1" id="KW-0479">Metal-binding</keyword>
<organism evidence="5 6">
    <name type="scientific">Trema orientale</name>
    <name type="common">Charcoal tree</name>
    <name type="synonym">Celtis orientalis</name>
    <dbReference type="NCBI Taxonomy" id="63057"/>
    <lineage>
        <taxon>Eukaryota</taxon>
        <taxon>Viridiplantae</taxon>
        <taxon>Streptophyta</taxon>
        <taxon>Embryophyta</taxon>
        <taxon>Tracheophyta</taxon>
        <taxon>Spermatophyta</taxon>
        <taxon>Magnoliopsida</taxon>
        <taxon>eudicotyledons</taxon>
        <taxon>Gunneridae</taxon>
        <taxon>Pentapetalae</taxon>
        <taxon>rosids</taxon>
        <taxon>fabids</taxon>
        <taxon>Rosales</taxon>
        <taxon>Cannabaceae</taxon>
        <taxon>Trema</taxon>
    </lineage>
</organism>
<evidence type="ECO:0000256" key="2">
    <source>
        <dbReference type="SAM" id="MobiDB-lite"/>
    </source>
</evidence>
<dbReference type="Proteomes" id="UP000237000">
    <property type="component" value="Unassembled WGS sequence"/>
</dbReference>
<dbReference type="CDD" id="cd16448">
    <property type="entry name" value="RING-H2"/>
    <property type="match status" value="1"/>
</dbReference>
<evidence type="ECO:0000256" key="3">
    <source>
        <dbReference type="SAM" id="SignalP"/>
    </source>
</evidence>
<dbReference type="GO" id="GO:0016301">
    <property type="term" value="F:kinase activity"/>
    <property type="evidence" value="ECO:0007669"/>
    <property type="project" value="UniProtKB-KW"/>
</dbReference>
<dbReference type="PROSITE" id="PS50089">
    <property type="entry name" value="ZF_RING_2"/>
    <property type="match status" value="1"/>
</dbReference>
<comment type="caution">
    <text evidence="5">The sequence shown here is derived from an EMBL/GenBank/DDBJ whole genome shotgun (WGS) entry which is preliminary data.</text>
</comment>
<keyword evidence="1" id="KW-0863">Zinc-finger</keyword>
<feature type="compositionally biased region" description="Low complexity" evidence="2">
    <location>
        <begin position="194"/>
        <end position="206"/>
    </location>
</feature>
<proteinExistence type="predicted"/>
<protein>
    <submittedName>
        <fullName evidence="5">Cdk-activating kinase assembly factor</fullName>
    </submittedName>
</protein>
<keyword evidence="6" id="KW-1185">Reference proteome</keyword>
<evidence type="ECO:0000313" key="6">
    <source>
        <dbReference type="Proteomes" id="UP000237000"/>
    </source>
</evidence>
<evidence type="ECO:0000313" key="5">
    <source>
        <dbReference type="EMBL" id="PON92485.1"/>
    </source>
</evidence>
<keyword evidence="5" id="KW-0418">Kinase</keyword>
<feature type="domain" description="RING-type" evidence="4">
    <location>
        <begin position="237"/>
        <end position="278"/>
    </location>
</feature>
<reference evidence="6" key="1">
    <citation type="submission" date="2016-06" db="EMBL/GenBank/DDBJ databases">
        <title>Parallel loss of symbiosis genes in relatives of nitrogen-fixing non-legume Parasponia.</title>
        <authorList>
            <person name="Van Velzen R."/>
            <person name="Holmer R."/>
            <person name="Bu F."/>
            <person name="Rutten L."/>
            <person name="Van Zeijl A."/>
            <person name="Liu W."/>
            <person name="Santuari L."/>
            <person name="Cao Q."/>
            <person name="Sharma T."/>
            <person name="Shen D."/>
            <person name="Roswanjaya Y."/>
            <person name="Wardhani T."/>
            <person name="Kalhor M.S."/>
            <person name="Jansen J."/>
            <person name="Van den Hoogen J."/>
            <person name="Gungor B."/>
            <person name="Hartog M."/>
            <person name="Hontelez J."/>
            <person name="Verver J."/>
            <person name="Yang W.-C."/>
            <person name="Schijlen E."/>
            <person name="Repin R."/>
            <person name="Schilthuizen M."/>
            <person name="Schranz E."/>
            <person name="Heidstra R."/>
            <person name="Miyata K."/>
            <person name="Fedorova E."/>
            <person name="Kohlen W."/>
            <person name="Bisseling T."/>
            <person name="Smit S."/>
            <person name="Geurts R."/>
        </authorList>
    </citation>
    <scope>NUCLEOTIDE SEQUENCE [LARGE SCALE GENOMIC DNA]</scope>
    <source>
        <strain evidence="6">cv. RG33-2</strain>
    </source>
</reference>
<keyword evidence="3" id="KW-0732">Signal</keyword>
<dbReference type="OrthoDB" id="19923at2759"/>
<dbReference type="SUPFAM" id="SSF57850">
    <property type="entry name" value="RING/U-box"/>
    <property type="match status" value="1"/>
</dbReference>
<feature type="compositionally biased region" description="Low complexity" evidence="2">
    <location>
        <begin position="216"/>
        <end position="229"/>
    </location>
</feature>
<keyword evidence="1" id="KW-0862">Zinc</keyword>